<dbReference type="Proteomes" id="UP000646308">
    <property type="component" value="Unassembled WGS sequence"/>
</dbReference>
<proteinExistence type="predicted"/>
<reference evidence="1" key="1">
    <citation type="submission" date="2019-11" db="EMBL/GenBank/DDBJ databases">
        <title>Whole genome comparisons of Staphylococcus agnetis isolates from cattle and chickens.</title>
        <authorList>
            <person name="Rhoads D."/>
            <person name="Shwani A."/>
            <person name="Adkins P."/>
            <person name="Calcutt M."/>
            <person name="Middleton J."/>
        </authorList>
    </citation>
    <scope>NUCLEOTIDE SEQUENCE</scope>
    <source>
        <strain evidence="1">1387</strain>
    </source>
</reference>
<name>A0A2T4MH12_9STAP</name>
<accession>A0A2T4MH12</accession>
<protein>
    <submittedName>
        <fullName evidence="1">Uncharacterized protein</fullName>
    </submittedName>
</protein>
<gene>
    <name evidence="1" type="ORF">GLV84_03075</name>
</gene>
<organism evidence="1 2">
    <name type="scientific">Staphylococcus agnetis</name>
    <dbReference type="NCBI Taxonomy" id="985762"/>
    <lineage>
        <taxon>Bacteria</taxon>
        <taxon>Bacillati</taxon>
        <taxon>Bacillota</taxon>
        <taxon>Bacilli</taxon>
        <taxon>Bacillales</taxon>
        <taxon>Staphylococcaceae</taxon>
        <taxon>Staphylococcus</taxon>
    </lineage>
</organism>
<dbReference type="GeneID" id="57692688"/>
<evidence type="ECO:0000313" key="1">
    <source>
        <dbReference type="EMBL" id="NJI01841.1"/>
    </source>
</evidence>
<evidence type="ECO:0000313" key="2">
    <source>
        <dbReference type="Proteomes" id="UP000646308"/>
    </source>
</evidence>
<dbReference type="AlphaFoldDB" id="A0A2T4MH12"/>
<dbReference type="RefSeq" id="WP_107376454.1">
    <property type="nucleotide sequence ID" value="NZ_CP045927.1"/>
</dbReference>
<comment type="caution">
    <text evidence="1">The sequence shown here is derived from an EMBL/GenBank/DDBJ whole genome shotgun (WGS) entry which is preliminary data.</text>
</comment>
<dbReference type="SUPFAM" id="SSF53474">
    <property type="entry name" value="alpha/beta-Hydrolases"/>
    <property type="match status" value="1"/>
</dbReference>
<dbReference type="InterPro" id="IPR029058">
    <property type="entry name" value="AB_hydrolase_fold"/>
</dbReference>
<sequence>MNDISPINAYTEKYSAISYQSYKIETSRLKGYSSFEEINDTVKFDKKKKNFPPNLQYFDSFLDKKTGMSGVAFKDTHTNKVTIGFAGTNVGSGNAIDMIKDTGADFNIGLSLVDAHDPYFNETHKFINKIKKKHEIEAFTGHSKGDRDAMV</sequence>
<dbReference type="EMBL" id="WMFL01000047">
    <property type="protein sequence ID" value="NJI01841.1"/>
    <property type="molecule type" value="Genomic_DNA"/>
</dbReference>